<sequence>MARRRQPLVSLEKERLAEINEELLMSGFTEAKWFKLGMILGLSLQTLKTIESDYKGDGASRCLMECLEKWLSRADNVTGPLSWITLANGLRRIGEVSSAEKISKLSGPASELFQRYSVRLSAVSISEESVDLLCTERLISNETRTGVESAGGFLLGDTLREIRTSITEDHNKLRALGDILLKSDEAKTIGQDILKECGKMIV</sequence>
<dbReference type="CDD" id="cd01670">
    <property type="entry name" value="Death"/>
    <property type="match status" value="1"/>
</dbReference>
<dbReference type="GO" id="GO:0007165">
    <property type="term" value="P:signal transduction"/>
    <property type="evidence" value="ECO:0007669"/>
    <property type="project" value="InterPro"/>
</dbReference>
<organism evidence="2">
    <name type="scientific">Amphimedon queenslandica</name>
    <name type="common">Sponge</name>
    <dbReference type="NCBI Taxonomy" id="400682"/>
    <lineage>
        <taxon>Eukaryota</taxon>
        <taxon>Metazoa</taxon>
        <taxon>Porifera</taxon>
        <taxon>Demospongiae</taxon>
        <taxon>Heteroscleromorpha</taxon>
        <taxon>Haplosclerida</taxon>
        <taxon>Niphatidae</taxon>
        <taxon>Amphimedon</taxon>
    </lineage>
</organism>
<protein>
    <recommendedName>
        <fullName evidence="1">Death domain-containing protein</fullName>
    </recommendedName>
</protein>
<dbReference type="OrthoDB" id="2163268at2759"/>
<accession>A0A1X7SFX6</accession>
<evidence type="ECO:0000259" key="1">
    <source>
        <dbReference type="PROSITE" id="PS50017"/>
    </source>
</evidence>
<feature type="domain" description="Death" evidence="1">
    <location>
        <begin position="31"/>
        <end position="106"/>
    </location>
</feature>
<evidence type="ECO:0000313" key="2">
    <source>
        <dbReference type="EnsemblMetazoa" id="Aqu2.1.00969_001"/>
    </source>
</evidence>
<dbReference type="AlphaFoldDB" id="A0A1X7SFX6"/>
<dbReference type="InterPro" id="IPR000488">
    <property type="entry name" value="Death_dom"/>
</dbReference>
<dbReference type="InterPro" id="IPR011029">
    <property type="entry name" value="DEATH-like_dom_sf"/>
</dbReference>
<dbReference type="InParanoid" id="A0A1X7SFX6"/>
<name>A0A1X7SFX6_AMPQE</name>
<dbReference type="PROSITE" id="PS50017">
    <property type="entry name" value="DEATH_DOMAIN"/>
    <property type="match status" value="1"/>
</dbReference>
<proteinExistence type="predicted"/>
<dbReference type="SUPFAM" id="SSF47986">
    <property type="entry name" value="DEATH domain"/>
    <property type="match status" value="1"/>
</dbReference>
<dbReference type="EnsemblMetazoa" id="Aqu2.1.00969_001">
    <property type="protein sequence ID" value="Aqu2.1.00969_001"/>
    <property type="gene ID" value="Aqu2.1.00969"/>
</dbReference>
<dbReference type="Gene3D" id="1.10.533.10">
    <property type="entry name" value="Death Domain, Fas"/>
    <property type="match status" value="1"/>
</dbReference>
<reference evidence="2" key="1">
    <citation type="submission" date="2017-05" db="UniProtKB">
        <authorList>
            <consortium name="EnsemblMetazoa"/>
        </authorList>
    </citation>
    <scope>IDENTIFICATION</scope>
</reference>